<gene>
    <name evidence="2" type="ORF">SYNPS1DRAFT_26696</name>
</gene>
<proteinExistence type="predicted"/>
<feature type="region of interest" description="Disordered" evidence="1">
    <location>
        <begin position="167"/>
        <end position="206"/>
    </location>
</feature>
<feature type="region of interest" description="Disordered" evidence="1">
    <location>
        <begin position="274"/>
        <end position="298"/>
    </location>
</feature>
<evidence type="ECO:0000313" key="2">
    <source>
        <dbReference type="EMBL" id="RKP27656.1"/>
    </source>
</evidence>
<dbReference type="EMBL" id="KZ989172">
    <property type="protein sequence ID" value="RKP27656.1"/>
    <property type="molecule type" value="Genomic_DNA"/>
</dbReference>
<sequence length="489" mass="51682">MFRRPSVTSPASPGGYPATTLRQPSKLSAVTAIDDHDHPSEYSALSSSAHNGMPPAPLPEDNAAGMGGGQGGDFDLSDEQAEQLLRELDLLGAQLQIMDHETRMLGTKTGNNTQSSLANSSSINNNNNSHQNGIAASSAQGRGGSVTTPYRMQLTEQPVDVAATATTATQPWDTQSSVDLGGNGQVADDDAGTVRSRSAGRTPRKQRALFVPRKPTTAEALMAVDVSSMPVNPLDLEPLELAPEPSNNPLSPKRWVNSVSRFLNRRNSVSGAPHLVDLASSPGSLERSRTTGMKPRPQSLMMFSAGSRRQSAIFTSPTGQRPTKVDLSTLTTTTTATTSPSSSPVASPTTPEVEASTAKSRRARPYSMGFFTRSNTAERLATTGARGNGISDEDDTLLRRLDALNQELNANPKSVRLHNDSVQAGTAALFSLARRRPLQRSALSMSDDGSGHIVEEGEGDDAQRAIVLNASGAPNNHTRSMSASVYTVG</sequence>
<feature type="region of interest" description="Disordered" evidence="1">
    <location>
        <begin position="332"/>
        <end position="361"/>
    </location>
</feature>
<accession>A0A4P9Z553</accession>
<dbReference type="OrthoDB" id="10464526at2759"/>
<dbReference type="AlphaFoldDB" id="A0A4P9Z553"/>
<feature type="compositionally biased region" description="Polar residues" evidence="1">
    <location>
        <begin position="134"/>
        <end position="147"/>
    </location>
</feature>
<evidence type="ECO:0000313" key="3">
    <source>
        <dbReference type="Proteomes" id="UP000278143"/>
    </source>
</evidence>
<feature type="region of interest" description="Disordered" evidence="1">
    <location>
        <begin position="106"/>
        <end position="147"/>
    </location>
</feature>
<feature type="compositionally biased region" description="Low complexity" evidence="1">
    <location>
        <begin position="332"/>
        <end position="351"/>
    </location>
</feature>
<reference evidence="3" key="1">
    <citation type="journal article" date="2018" name="Nat. Microbiol.">
        <title>Leveraging single-cell genomics to expand the fungal tree of life.</title>
        <authorList>
            <person name="Ahrendt S.R."/>
            <person name="Quandt C.A."/>
            <person name="Ciobanu D."/>
            <person name="Clum A."/>
            <person name="Salamov A."/>
            <person name="Andreopoulos B."/>
            <person name="Cheng J.F."/>
            <person name="Woyke T."/>
            <person name="Pelin A."/>
            <person name="Henrissat B."/>
            <person name="Reynolds N.K."/>
            <person name="Benny G.L."/>
            <person name="Smith M.E."/>
            <person name="James T.Y."/>
            <person name="Grigoriev I.V."/>
        </authorList>
    </citation>
    <scope>NUCLEOTIDE SEQUENCE [LARGE SCALE GENOMIC DNA]</scope>
    <source>
        <strain evidence="3">Benny S71-1</strain>
    </source>
</reference>
<keyword evidence="3" id="KW-1185">Reference proteome</keyword>
<organism evidence="2 3">
    <name type="scientific">Syncephalis pseudoplumigaleata</name>
    <dbReference type="NCBI Taxonomy" id="1712513"/>
    <lineage>
        <taxon>Eukaryota</taxon>
        <taxon>Fungi</taxon>
        <taxon>Fungi incertae sedis</taxon>
        <taxon>Zoopagomycota</taxon>
        <taxon>Zoopagomycotina</taxon>
        <taxon>Zoopagomycetes</taxon>
        <taxon>Zoopagales</taxon>
        <taxon>Piptocephalidaceae</taxon>
        <taxon>Syncephalis</taxon>
    </lineage>
</organism>
<feature type="region of interest" description="Disordered" evidence="1">
    <location>
        <begin position="1"/>
        <end position="76"/>
    </location>
</feature>
<protein>
    <submittedName>
        <fullName evidence="2">Uncharacterized protein</fullName>
    </submittedName>
</protein>
<feature type="compositionally biased region" description="Low complexity" evidence="1">
    <location>
        <begin position="111"/>
        <end position="132"/>
    </location>
</feature>
<feature type="compositionally biased region" description="Polar residues" evidence="1">
    <location>
        <begin position="1"/>
        <end position="11"/>
    </location>
</feature>
<name>A0A4P9Z553_9FUNG</name>
<dbReference type="Proteomes" id="UP000278143">
    <property type="component" value="Unassembled WGS sequence"/>
</dbReference>
<evidence type="ECO:0000256" key="1">
    <source>
        <dbReference type="SAM" id="MobiDB-lite"/>
    </source>
</evidence>